<dbReference type="EMBL" id="AMGM01000002">
    <property type="protein sequence ID" value="EKB51128.1"/>
    <property type="molecule type" value="Genomic_DNA"/>
</dbReference>
<accession>K1LL70</accession>
<dbReference type="Proteomes" id="UP000004478">
    <property type="component" value="Unassembled WGS sequence"/>
</dbReference>
<reference evidence="2 3" key="1">
    <citation type="journal article" date="2012" name="J. Bacteriol.">
        <title>Draft Genome Sequence of Cecembia lonarensis Strain LW9T, Isolated from Lonar Lake, a Haloalkaline Lake in India.</title>
        <authorList>
            <person name="Shivaji S."/>
            <person name="Ara S."/>
            <person name="Singh A."/>
            <person name="Pinnaka A.K."/>
        </authorList>
    </citation>
    <scope>NUCLEOTIDE SEQUENCE [LARGE SCALE GENOMIC DNA]</scope>
    <source>
        <strain evidence="2 3">LW9</strain>
    </source>
</reference>
<name>K1LL70_CECL9</name>
<sequence>MELNQTLTTGEFEGLIRQKEALMIYFYQDRCGVCKVLFPKVKRLLESQFPKIELIVLEAEINRELAAQLRMLAVPGILVFFDGKEFLRFNGLVTINELESKIERPYGLFFG</sequence>
<dbReference type="Gene3D" id="3.40.30.10">
    <property type="entry name" value="Glutaredoxin"/>
    <property type="match status" value="1"/>
</dbReference>
<organism evidence="2 3">
    <name type="scientific">Cecembia lonarensis (strain CCUG 58316 / KCTC 22772 / LW9)</name>
    <dbReference type="NCBI Taxonomy" id="1225176"/>
    <lineage>
        <taxon>Bacteria</taxon>
        <taxon>Pseudomonadati</taxon>
        <taxon>Bacteroidota</taxon>
        <taxon>Cytophagia</taxon>
        <taxon>Cytophagales</taxon>
        <taxon>Cyclobacteriaceae</taxon>
        <taxon>Cecembia</taxon>
    </lineage>
</organism>
<dbReference type="PROSITE" id="PS51352">
    <property type="entry name" value="THIOREDOXIN_2"/>
    <property type="match status" value="1"/>
</dbReference>
<evidence type="ECO:0000313" key="3">
    <source>
        <dbReference type="Proteomes" id="UP000004478"/>
    </source>
</evidence>
<protein>
    <submittedName>
        <fullName evidence="2">Thioredoxin 2</fullName>
    </submittedName>
</protein>
<dbReference type="InterPro" id="IPR036249">
    <property type="entry name" value="Thioredoxin-like_sf"/>
</dbReference>
<proteinExistence type="predicted"/>
<comment type="caution">
    <text evidence="2">The sequence shown here is derived from an EMBL/GenBank/DDBJ whole genome shotgun (WGS) entry which is preliminary data.</text>
</comment>
<dbReference type="RefSeq" id="WP_009183233.1">
    <property type="nucleotide sequence ID" value="NZ_AMGM01000002.1"/>
</dbReference>
<evidence type="ECO:0000313" key="2">
    <source>
        <dbReference type="EMBL" id="EKB51128.1"/>
    </source>
</evidence>
<dbReference type="Pfam" id="PF00085">
    <property type="entry name" value="Thioredoxin"/>
    <property type="match status" value="1"/>
</dbReference>
<dbReference type="AlphaFoldDB" id="K1LL70"/>
<dbReference type="SUPFAM" id="SSF52833">
    <property type="entry name" value="Thioredoxin-like"/>
    <property type="match status" value="1"/>
</dbReference>
<feature type="domain" description="Thioredoxin" evidence="1">
    <location>
        <begin position="1"/>
        <end position="107"/>
    </location>
</feature>
<dbReference type="CDD" id="cd02947">
    <property type="entry name" value="TRX_family"/>
    <property type="match status" value="1"/>
</dbReference>
<evidence type="ECO:0000259" key="1">
    <source>
        <dbReference type="PROSITE" id="PS51352"/>
    </source>
</evidence>
<gene>
    <name evidence="2" type="ORF">B879_00179</name>
</gene>
<dbReference type="InterPro" id="IPR013766">
    <property type="entry name" value="Thioredoxin_domain"/>
</dbReference>
<keyword evidence="3" id="KW-1185">Reference proteome</keyword>
<dbReference type="OrthoDB" id="411356at2"/>